<evidence type="ECO:0000259" key="2">
    <source>
        <dbReference type="PROSITE" id="PS51352"/>
    </source>
</evidence>
<dbReference type="InterPro" id="IPR036249">
    <property type="entry name" value="Thioredoxin-like_sf"/>
</dbReference>
<gene>
    <name evidence="3" type="ORF">JAO78_001765</name>
</gene>
<evidence type="ECO:0000256" key="1">
    <source>
        <dbReference type="SAM" id="SignalP"/>
    </source>
</evidence>
<dbReference type="InterPro" id="IPR050553">
    <property type="entry name" value="Thioredoxin_ResA/DsbE_sf"/>
</dbReference>
<dbReference type="CDD" id="cd02966">
    <property type="entry name" value="TlpA_like_family"/>
    <property type="match status" value="1"/>
</dbReference>
<organism evidence="3 4">
    <name type="scientific">Alishewanella maricola</name>
    <dbReference type="NCBI Taxonomy" id="2795740"/>
    <lineage>
        <taxon>Bacteria</taxon>
        <taxon>Pseudomonadati</taxon>
        <taxon>Pseudomonadota</taxon>
        <taxon>Gammaproteobacteria</taxon>
        <taxon>Alteromonadales</taxon>
        <taxon>Alteromonadaceae</taxon>
        <taxon>Alishewanella</taxon>
    </lineage>
</organism>
<proteinExistence type="predicted"/>
<keyword evidence="4" id="KW-1185">Reference proteome</keyword>
<evidence type="ECO:0000313" key="3">
    <source>
        <dbReference type="EMBL" id="MCB5225547.1"/>
    </source>
</evidence>
<dbReference type="RefSeq" id="WP_226749636.1">
    <property type="nucleotide sequence ID" value="NZ_JAEINI020000001.1"/>
</dbReference>
<dbReference type="PANTHER" id="PTHR42852">
    <property type="entry name" value="THIOL:DISULFIDE INTERCHANGE PROTEIN DSBE"/>
    <property type="match status" value="1"/>
</dbReference>
<evidence type="ECO:0000313" key="4">
    <source>
        <dbReference type="Proteomes" id="UP000633814"/>
    </source>
</evidence>
<dbReference type="InterPro" id="IPR000866">
    <property type="entry name" value="AhpC/TSA"/>
</dbReference>
<accession>A0ABS8BZR7</accession>
<feature type="domain" description="Thioredoxin" evidence="2">
    <location>
        <begin position="24"/>
        <end position="164"/>
    </location>
</feature>
<dbReference type="EMBL" id="JAEINI020000001">
    <property type="protein sequence ID" value="MCB5225547.1"/>
    <property type="molecule type" value="Genomic_DNA"/>
</dbReference>
<protein>
    <submittedName>
        <fullName evidence="3">TlpA family protein disulfide reductase</fullName>
    </submittedName>
</protein>
<keyword evidence="1" id="KW-0732">Signal</keyword>
<dbReference type="SUPFAM" id="SSF52833">
    <property type="entry name" value="Thioredoxin-like"/>
    <property type="match status" value="1"/>
</dbReference>
<dbReference type="Pfam" id="PF00578">
    <property type="entry name" value="AhpC-TSA"/>
    <property type="match status" value="1"/>
</dbReference>
<feature type="signal peptide" evidence="1">
    <location>
        <begin position="1"/>
        <end position="24"/>
    </location>
</feature>
<dbReference type="PROSITE" id="PS51352">
    <property type="entry name" value="THIOREDOXIN_2"/>
    <property type="match status" value="1"/>
</dbReference>
<dbReference type="InterPro" id="IPR013766">
    <property type="entry name" value="Thioredoxin_domain"/>
</dbReference>
<comment type="caution">
    <text evidence="3">The sequence shown here is derived from an EMBL/GenBank/DDBJ whole genome shotgun (WGS) entry which is preliminary data.</text>
</comment>
<dbReference type="Proteomes" id="UP000633814">
    <property type="component" value="Unassembled WGS sequence"/>
</dbReference>
<feature type="chain" id="PRO_5045719587" evidence="1">
    <location>
        <begin position="25"/>
        <end position="165"/>
    </location>
</feature>
<dbReference type="Gene3D" id="3.40.30.10">
    <property type="entry name" value="Glutaredoxin"/>
    <property type="match status" value="1"/>
</dbReference>
<dbReference type="PANTHER" id="PTHR42852:SF17">
    <property type="entry name" value="THIOREDOXIN-LIKE PROTEIN HI_1115"/>
    <property type="match status" value="1"/>
</dbReference>
<name>A0ABS8BZR7_9ALTE</name>
<reference evidence="3 4" key="1">
    <citation type="submission" date="2021-10" db="EMBL/GenBank/DDBJ databases">
        <title>Alishewanella koreense sp. nov. isolated from seawater of southwestern coast in South Korea and the proposal for the reclassification of Rheinheimera perlucida and Rheinheimera tuosuensis as Arsukibacterium perlucida and Arsukibacterium tuosuensis.</title>
        <authorList>
            <person name="Kim K.H."/>
            <person name="Ruan W."/>
            <person name="Kim K.R."/>
            <person name="Baek J.H."/>
            <person name="Jeon C.O."/>
        </authorList>
    </citation>
    <scope>NUCLEOTIDE SEQUENCE [LARGE SCALE GENOMIC DNA]</scope>
    <source>
        <strain evidence="3 4">16-MA</strain>
    </source>
</reference>
<sequence>MRTLLLSLLLTVLSYCAVSAKVHATDSAQAPDFTLKSLTGVNLRLAEQRGEIIVLNFWASWCSPCLQEMPALDQLANKYRPLGVQVWGVNVEADSRAAQKYLSKTQVQFPILFDTENSVSERYQVQAMPTTVIINQHGDVFSVHRGYKPGYEQKYENDIKTLLRN</sequence>